<dbReference type="Gene3D" id="3.90.950.20">
    <property type="entry name" value="CinA-like"/>
    <property type="match status" value="1"/>
</dbReference>
<protein>
    <recommendedName>
        <fullName evidence="1">Putative competence-damage inducible protein</fullName>
    </recommendedName>
</protein>
<dbReference type="InterPro" id="IPR036653">
    <property type="entry name" value="CinA-like_C"/>
</dbReference>
<dbReference type="InterPro" id="IPR008135">
    <property type="entry name" value="Competence-induced_CinA"/>
</dbReference>
<reference evidence="3" key="1">
    <citation type="journal article" date="2014" name="Int. J. Syst. Evol. Microbiol.">
        <title>Complete genome sequence of Corynebacterium casei LMG S-19264T (=DSM 44701T), isolated from a smear-ripened cheese.</title>
        <authorList>
            <consortium name="US DOE Joint Genome Institute (JGI-PGF)"/>
            <person name="Walter F."/>
            <person name="Albersmeier A."/>
            <person name="Kalinowski J."/>
            <person name="Ruckert C."/>
        </authorList>
    </citation>
    <scope>NUCLEOTIDE SEQUENCE</scope>
    <source>
        <strain evidence="3">CGMCC 1.12408</strain>
    </source>
</reference>
<gene>
    <name evidence="1 3" type="primary">cinA</name>
    <name evidence="3" type="ORF">GCM10008025_03070</name>
</gene>
<dbReference type="AlphaFoldDB" id="A0A916RNF2"/>
<dbReference type="CDD" id="cd00885">
    <property type="entry name" value="cinA"/>
    <property type="match status" value="1"/>
</dbReference>
<feature type="domain" description="MoaB/Mog" evidence="2">
    <location>
        <begin position="7"/>
        <end position="173"/>
    </location>
</feature>
<accession>A0A916RNF2</accession>
<dbReference type="NCBIfam" id="TIGR00199">
    <property type="entry name" value="PncC_domain"/>
    <property type="match status" value="1"/>
</dbReference>
<evidence type="ECO:0000313" key="4">
    <source>
        <dbReference type="Proteomes" id="UP000613512"/>
    </source>
</evidence>
<proteinExistence type="inferred from homology"/>
<name>A0A916RNF2_9BACI</name>
<comment type="similarity">
    <text evidence="1">Belongs to the CinA family.</text>
</comment>
<dbReference type="NCBIfam" id="TIGR00177">
    <property type="entry name" value="molyb_syn"/>
    <property type="match status" value="1"/>
</dbReference>
<dbReference type="Gene3D" id="3.30.70.2860">
    <property type="match status" value="1"/>
</dbReference>
<dbReference type="PIRSF" id="PIRSF006728">
    <property type="entry name" value="CinA"/>
    <property type="match status" value="1"/>
</dbReference>
<sequence length="419" mass="46411">MKQYKAEIIAVGTELLLGQIANTNAQWISVQLAKLGINVFYHSVVGDNLNRVKETFKLAESRSDLIIISGGLGPTEDDLTREAFQSITDLKMYEHEPSMDKIEAFFTKQKSVMTPNNRKQARVFEGAIVLENRTGMAPGMIVKKDGKIWVFLPGVPREMKTIINEGVIPYLKNELKLSEIIKSYVLRFIGIGESKLEHEIQDIIQRQTNPTIAPLAQSNGIVIRLTAKADTEEKAINLLSQTKEEILSKVGDYYFGMDDQTIEQVITQLLKEINYTVASAESLTGGKFIERLISVPGASAACKGSIVCYDSSVKRDILNVSENILHQQGTVSRECALELAKNVAQLLNSDIGISFTGIAGPEPIEGKPVGTVFISVYVKDKMHVVEGYEFAGDRDRIRNLAVMKGYEILLNLLKTNINA</sequence>
<dbReference type="Pfam" id="PF18146">
    <property type="entry name" value="CinA_KH"/>
    <property type="match status" value="1"/>
</dbReference>
<dbReference type="SUPFAM" id="SSF53218">
    <property type="entry name" value="Molybdenum cofactor biosynthesis proteins"/>
    <property type="match status" value="1"/>
</dbReference>
<reference evidence="3" key="2">
    <citation type="submission" date="2020-09" db="EMBL/GenBank/DDBJ databases">
        <authorList>
            <person name="Sun Q."/>
            <person name="Zhou Y."/>
        </authorList>
    </citation>
    <scope>NUCLEOTIDE SEQUENCE</scope>
    <source>
        <strain evidence="3">CGMCC 1.12408</strain>
    </source>
</reference>
<dbReference type="InterPro" id="IPR001453">
    <property type="entry name" value="MoaB/Mog_dom"/>
</dbReference>
<dbReference type="Pfam" id="PF02464">
    <property type="entry name" value="CinA"/>
    <property type="match status" value="1"/>
</dbReference>
<dbReference type="SUPFAM" id="SSF142433">
    <property type="entry name" value="CinA-like"/>
    <property type="match status" value="1"/>
</dbReference>
<evidence type="ECO:0000256" key="1">
    <source>
        <dbReference type="HAMAP-Rule" id="MF_00226"/>
    </source>
</evidence>
<evidence type="ECO:0000313" key="3">
    <source>
        <dbReference type="EMBL" id="GGA62461.1"/>
    </source>
</evidence>
<dbReference type="Pfam" id="PF00994">
    <property type="entry name" value="MoCF_biosynth"/>
    <property type="match status" value="1"/>
</dbReference>
<dbReference type="EMBL" id="BMEY01000001">
    <property type="protein sequence ID" value="GGA62461.1"/>
    <property type="molecule type" value="Genomic_DNA"/>
</dbReference>
<dbReference type="HAMAP" id="MF_00226_B">
    <property type="entry name" value="CinA_B"/>
    <property type="match status" value="1"/>
</dbReference>
<dbReference type="SMART" id="SM00852">
    <property type="entry name" value="MoCF_biosynth"/>
    <property type="match status" value="1"/>
</dbReference>
<dbReference type="InterPro" id="IPR036425">
    <property type="entry name" value="MoaB/Mog-like_dom_sf"/>
</dbReference>
<comment type="caution">
    <text evidence="3">The sequence shown here is derived from an EMBL/GenBank/DDBJ whole genome shotgun (WGS) entry which is preliminary data.</text>
</comment>
<dbReference type="Proteomes" id="UP000613512">
    <property type="component" value="Unassembled WGS sequence"/>
</dbReference>
<dbReference type="RefSeq" id="WP_188382912.1">
    <property type="nucleotide sequence ID" value="NZ_BMEY01000001.1"/>
</dbReference>
<dbReference type="PANTHER" id="PTHR13939">
    <property type="entry name" value="NICOTINAMIDE-NUCLEOTIDE AMIDOHYDROLASE PNCC"/>
    <property type="match status" value="1"/>
</dbReference>
<evidence type="ECO:0000259" key="2">
    <source>
        <dbReference type="SMART" id="SM00852"/>
    </source>
</evidence>
<dbReference type="InterPro" id="IPR050101">
    <property type="entry name" value="CinA"/>
</dbReference>
<keyword evidence="4" id="KW-1185">Reference proteome</keyword>
<dbReference type="Gene3D" id="3.40.980.10">
    <property type="entry name" value="MoaB/Mog-like domain"/>
    <property type="match status" value="1"/>
</dbReference>
<dbReference type="InterPro" id="IPR008136">
    <property type="entry name" value="CinA_C"/>
</dbReference>
<dbReference type="NCBIfam" id="NF001813">
    <property type="entry name" value="PRK00549.1"/>
    <property type="match status" value="1"/>
</dbReference>
<organism evidence="3 4">
    <name type="scientific">Ornithinibacillus halotolerans</name>
    <dbReference type="NCBI Taxonomy" id="1274357"/>
    <lineage>
        <taxon>Bacteria</taxon>
        <taxon>Bacillati</taxon>
        <taxon>Bacillota</taxon>
        <taxon>Bacilli</taxon>
        <taxon>Bacillales</taxon>
        <taxon>Bacillaceae</taxon>
        <taxon>Ornithinibacillus</taxon>
    </lineage>
</organism>
<dbReference type="NCBIfam" id="TIGR00200">
    <property type="entry name" value="cinA_nterm"/>
    <property type="match status" value="1"/>
</dbReference>
<dbReference type="InterPro" id="IPR041424">
    <property type="entry name" value="CinA_KH"/>
</dbReference>
<dbReference type="PANTHER" id="PTHR13939:SF0">
    <property type="entry name" value="NMN AMIDOHYDROLASE-LIKE PROTEIN YFAY"/>
    <property type="match status" value="1"/>
</dbReference>